<dbReference type="EC" id="2.1.1.297" evidence="5"/>
<evidence type="ECO:0000256" key="3">
    <source>
        <dbReference type="ARBA" id="ARBA00022691"/>
    </source>
</evidence>
<evidence type="ECO:0000256" key="5">
    <source>
        <dbReference type="HAMAP-Rule" id="MF_02126"/>
    </source>
</evidence>
<dbReference type="PROSITE" id="PS00092">
    <property type="entry name" value="N6_MTASE"/>
    <property type="match status" value="1"/>
</dbReference>
<feature type="binding site" evidence="5">
    <location>
        <position position="140"/>
    </location>
    <ligand>
        <name>S-adenosyl-L-methionine</name>
        <dbReference type="ChEBI" id="CHEBI:59789"/>
    </ligand>
</feature>
<feature type="binding site" evidence="5">
    <location>
        <begin position="181"/>
        <end position="184"/>
    </location>
    <ligand>
        <name>substrate</name>
    </ligand>
</feature>
<evidence type="ECO:0000313" key="8">
    <source>
        <dbReference type="EMBL" id="MBM7636128.1"/>
    </source>
</evidence>
<evidence type="ECO:0000256" key="4">
    <source>
        <dbReference type="ARBA" id="ARBA00048391"/>
    </source>
</evidence>
<dbReference type="PANTHER" id="PTHR18895">
    <property type="entry name" value="HEMK METHYLTRANSFERASE"/>
    <property type="match status" value="1"/>
</dbReference>
<comment type="similarity">
    <text evidence="5">Belongs to the protein N5-glutamine methyltransferase family. PrmC subfamily.</text>
</comment>
<keyword evidence="3 5" id="KW-0949">S-adenosyl-L-methionine</keyword>
<dbReference type="SUPFAM" id="SSF53335">
    <property type="entry name" value="S-adenosyl-L-methionine-dependent methyltransferases"/>
    <property type="match status" value="1"/>
</dbReference>
<gene>
    <name evidence="5" type="primary">prmC</name>
    <name evidence="8" type="ORF">JOC31_000947</name>
</gene>
<dbReference type="Gene3D" id="3.40.50.150">
    <property type="entry name" value="Vaccinia Virus protein VP39"/>
    <property type="match status" value="1"/>
</dbReference>
<dbReference type="InterPro" id="IPR029063">
    <property type="entry name" value="SAM-dependent_MTases_sf"/>
</dbReference>
<keyword evidence="9" id="KW-1185">Reference proteome</keyword>
<dbReference type="InterPro" id="IPR007848">
    <property type="entry name" value="Small_mtfrase_dom"/>
</dbReference>
<dbReference type="InterPro" id="IPR019874">
    <property type="entry name" value="RF_methyltr_PrmC"/>
</dbReference>
<accession>A0ABS2PL12</accession>
<dbReference type="NCBIfam" id="TIGR00536">
    <property type="entry name" value="hemK_fam"/>
    <property type="match status" value="1"/>
</dbReference>
<keyword evidence="1 5" id="KW-0489">Methyltransferase</keyword>
<dbReference type="NCBIfam" id="TIGR03534">
    <property type="entry name" value="RF_mod_PrmC"/>
    <property type="match status" value="1"/>
</dbReference>
<feature type="domain" description="Methyltransferase small" evidence="6">
    <location>
        <begin position="106"/>
        <end position="189"/>
    </location>
</feature>
<feature type="binding site" evidence="5">
    <location>
        <begin position="117"/>
        <end position="121"/>
    </location>
    <ligand>
        <name>S-adenosyl-L-methionine</name>
        <dbReference type="ChEBI" id="CHEBI:59789"/>
    </ligand>
</feature>
<proteinExistence type="inferred from homology"/>
<comment type="catalytic activity">
    <reaction evidence="4 5">
        <text>L-glutaminyl-[peptide chain release factor] + S-adenosyl-L-methionine = N(5)-methyl-L-glutaminyl-[peptide chain release factor] + S-adenosyl-L-homocysteine + H(+)</text>
        <dbReference type="Rhea" id="RHEA:42896"/>
        <dbReference type="Rhea" id="RHEA-COMP:10271"/>
        <dbReference type="Rhea" id="RHEA-COMP:10272"/>
        <dbReference type="ChEBI" id="CHEBI:15378"/>
        <dbReference type="ChEBI" id="CHEBI:30011"/>
        <dbReference type="ChEBI" id="CHEBI:57856"/>
        <dbReference type="ChEBI" id="CHEBI:59789"/>
        <dbReference type="ChEBI" id="CHEBI:61891"/>
        <dbReference type="EC" id="2.1.1.297"/>
    </reaction>
</comment>
<dbReference type="InterPro" id="IPR050320">
    <property type="entry name" value="N5-glutamine_MTase"/>
</dbReference>
<sequence length="276" mass="31432">MRYGQLFSQYEKQLEELGEEGQALSYVFKELKNWTQTDFVLHLGKEVSQEDRSLIDDIFKQLSEHIPAQYITKRAYFCDLSLAVDSRVLIPRPETEELVDLILQENSRADLSVLDIGTGSGAIALSLAKAQHSWQVTATDISEDALELARYNAQRNDLAIEFRQSDVYEAISEKFDIIVSNPPYIAFSDHDEVGINVLASEPHLALFADEDGFAIYRRILQDANSHLNSKGKLYFEIGYKQADGIRQLSKIYMPKSSVRILKDMWGKDRMVVISND</sequence>
<dbReference type="CDD" id="cd02440">
    <property type="entry name" value="AdoMet_MTases"/>
    <property type="match status" value="1"/>
</dbReference>
<feature type="binding site" evidence="5">
    <location>
        <position position="181"/>
    </location>
    <ligand>
        <name>S-adenosyl-L-methionine</name>
        <dbReference type="ChEBI" id="CHEBI:59789"/>
    </ligand>
</feature>
<reference evidence="8 9" key="1">
    <citation type="submission" date="2021-01" db="EMBL/GenBank/DDBJ databases">
        <title>Genomic Encyclopedia of Type Strains, Phase IV (KMG-IV): sequencing the most valuable type-strain genomes for metagenomic binning, comparative biology and taxonomic classification.</title>
        <authorList>
            <person name="Goeker M."/>
        </authorList>
    </citation>
    <scope>NUCLEOTIDE SEQUENCE [LARGE SCALE GENOMIC DNA]</scope>
    <source>
        <strain evidence="8 9">DSM 27513</strain>
    </source>
</reference>
<dbReference type="Pfam" id="PF17827">
    <property type="entry name" value="PrmC_N"/>
    <property type="match status" value="1"/>
</dbReference>
<dbReference type="Gene3D" id="1.10.8.10">
    <property type="entry name" value="DNA helicase RuvA subunit, C-terminal domain"/>
    <property type="match status" value="1"/>
</dbReference>
<protein>
    <recommendedName>
        <fullName evidence="5">Release factor glutamine methyltransferase</fullName>
        <shortName evidence="5">RF MTase</shortName>
        <ecNumber evidence="5">2.1.1.297</ecNumber>
    </recommendedName>
    <alternativeName>
        <fullName evidence="5">N5-glutamine methyltransferase PrmC</fullName>
    </alternativeName>
    <alternativeName>
        <fullName evidence="5">Protein-(glutamine-N5) MTase PrmC</fullName>
    </alternativeName>
    <alternativeName>
        <fullName evidence="5">Protein-glutamine N-methyltransferase PrmC</fullName>
    </alternativeName>
</protein>
<dbReference type="PANTHER" id="PTHR18895:SF74">
    <property type="entry name" value="MTRF1L RELEASE FACTOR GLUTAMINE METHYLTRANSFERASE"/>
    <property type="match status" value="1"/>
</dbReference>
<evidence type="ECO:0000256" key="1">
    <source>
        <dbReference type="ARBA" id="ARBA00022603"/>
    </source>
</evidence>
<evidence type="ECO:0000313" key="9">
    <source>
        <dbReference type="Proteomes" id="UP000809081"/>
    </source>
</evidence>
<organism evidence="8 9">
    <name type="scientific">Streptococcus saliviloxodontae</name>
    <dbReference type="NCBI Taxonomy" id="1349416"/>
    <lineage>
        <taxon>Bacteria</taxon>
        <taxon>Bacillati</taxon>
        <taxon>Bacillota</taxon>
        <taxon>Bacilli</taxon>
        <taxon>Lactobacillales</taxon>
        <taxon>Streptococcaceae</taxon>
        <taxon>Streptococcus</taxon>
    </lineage>
</organism>
<dbReference type="RefSeq" id="WP_205017021.1">
    <property type="nucleotide sequence ID" value="NZ_JAFBEI010000016.1"/>
</dbReference>
<dbReference type="EMBL" id="JAFBEI010000016">
    <property type="protein sequence ID" value="MBM7636128.1"/>
    <property type="molecule type" value="Genomic_DNA"/>
</dbReference>
<feature type="domain" description="Release factor glutamine methyltransferase N-terminal" evidence="7">
    <location>
        <begin position="5"/>
        <end position="72"/>
    </location>
</feature>
<evidence type="ECO:0000259" key="7">
    <source>
        <dbReference type="Pfam" id="PF17827"/>
    </source>
</evidence>
<evidence type="ECO:0000256" key="2">
    <source>
        <dbReference type="ARBA" id="ARBA00022679"/>
    </source>
</evidence>
<evidence type="ECO:0000259" key="6">
    <source>
        <dbReference type="Pfam" id="PF05175"/>
    </source>
</evidence>
<comment type="caution">
    <text evidence="8">The sequence shown here is derived from an EMBL/GenBank/DDBJ whole genome shotgun (WGS) entry which is preliminary data.</text>
</comment>
<keyword evidence="2 5" id="KW-0808">Transferase</keyword>
<dbReference type="GO" id="GO:0102559">
    <property type="term" value="F:peptide chain release factor N(5)-glutamine methyltransferase activity"/>
    <property type="evidence" value="ECO:0007669"/>
    <property type="project" value="UniProtKB-EC"/>
</dbReference>
<dbReference type="Pfam" id="PF05175">
    <property type="entry name" value="MTS"/>
    <property type="match status" value="1"/>
</dbReference>
<comment type="caution">
    <text evidence="5">Lacks conserved residue(s) required for the propagation of feature annotation.</text>
</comment>
<dbReference type="HAMAP" id="MF_02126">
    <property type="entry name" value="RF_methyltr_PrmC"/>
    <property type="match status" value="1"/>
</dbReference>
<comment type="function">
    <text evidence="5">Methylates the class 1 translation termination release factors RF1/PrfA and RF2/PrfB on the glutamine residue of the universally conserved GGQ motif.</text>
</comment>
<dbReference type="InterPro" id="IPR040758">
    <property type="entry name" value="PrmC_N"/>
</dbReference>
<name>A0ABS2PL12_9STRE</name>
<dbReference type="InterPro" id="IPR004556">
    <property type="entry name" value="HemK-like"/>
</dbReference>
<dbReference type="GO" id="GO:0032259">
    <property type="term" value="P:methylation"/>
    <property type="evidence" value="ECO:0007669"/>
    <property type="project" value="UniProtKB-KW"/>
</dbReference>
<dbReference type="InterPro" id="IPR002052">
    <property type="entry name" value="DNA_methylase_N6_adenine_CS"/>
</dbReference>
<dbReference type="Proteomes" id="UP000809081">
    <property type="component" value="Unassembled WGS sequence"/>
</dbReference>